<dbReference type="Proteomes" id="UP000032142">
    <property type="component" value="Unassembled WGS sequence"/>
</dbReference>
<keyword evidence="2" id="KW-1185">Reference proteome</keyword>
<name>A0A0B0N8Y9_GOSAR</name>
<sequence length="25" mass="2940">MEQRLYEKNLLMKAMIAALVCSRNL</sequence>
<organism evidence="1 2">
    <name type="scientific">Gossypium arboreum</name>
    <name type="common">Tree cotton</name>
    <name type="synonym">Gossypium nanking</name>
    <dbReference type="NCBI Taxonomy" id="29729"/>
    <lineage>
        <taxon>Eukaryota</taxon>
        <taxon>Viridiplantae</taxon>
        <taxon>Streptophyta</taxon>
        <taxon>Embryophyta</taxon>
        <taxon>Tracheophyta</taxon>
        <taxon>Spermatophyta</taxon>
        <taxon>Magnoliopsida</taxon>
        <taxon>eudicotyledons</taxon>
        <taxon>Gunneridae</taxon>
        <taxon>Pentapetalae</taxon>
        <taxon>rosids</taxon>
        <taxon>malvids</taxon>
        <taxon>Malvales</taxon>
        <taxon>Malvaceae</taxon>
        <taxon>Malvoideae</taxon>
        <taxon>Gossypium</taxon>
    </lineage>
</organism>
<accession>A0A0B0N8Y9</accession>
<evidence type="ECO:0000313" key="1">
    <source>
        <dbReference type="EMBL" id="KHG09250.1"/>
    </source>
</evidence>
<comment type="caution">
    <text evidence="1">The sequence shown here is derived from an EMBL/GenBank/DDBJ whole genome shotgun (WGS) entry which is preliminary data.</text>
</comment>
<dbReference type="EMBL" id="JRRC01535849">
    <property type="protein sequence ID" value="KHG09250.1"/>
    <property type="molecule type" value="Genomic_DNA"/>
</dbReference>
<evidence type="ECO:0000313" key="2">
    <source>
        <dbReference type="Proteomes" id="UP000032142"/>
    </source>
</evidence>
<gene>
    <name evidence="1" type="ORF">F383_36437</name>
</gene>
<dbReference type="AlphaFoldDB" id="A0A0B0N8Y9"/>
<protein>
    <submittedName>
        <fullName evidence="1">Uncharacterized protein</fullName>
    </submittedName>
</protein>
<proteinExistence type="predicted"/>
<reference evidence="2" key="1">
    <citation type="submission" date="2014-09" db="EMBL/GenBank/DDBJ databases">
        <authorList>
            <person name="Mudge J."/>
            <person name="Ramaraj T."/>
            <person name="Lindquist I.E."/>
            <person name="Bharti A.K."/>
            <person name="Sundararajan A."/>
            <person name="Cameron C.T."/>
            <person name="Woodward J.E."/>
            <person name="May G.D."/>
            <person name="Brubaker C."/>
            <person name="Broadhvest J."/>
            <person name="Wilkins T.A."/>
        </authorList>
    </citation>
    <scope>NUCLEOTIDE SEQUENCE</scope>
    <source>
        <strain evidence="2">cv. AKA8401</strain>
    </source>
</reference>